<gene>
    <name evidence="1" type="ORF">B0H64DRAFT_228184</name>
</gene>
<dbReference type="Proteomes" id="UP001278766">
    <property type="component" value="Unassembled WGS sequence"/>
</dbReference>
<comment type="caution">
    <text evidence="1">The sequence shown here is derived from an EMBL/GenBank/DDBJ whole genome shotgun (WGS) entry which is preliminary data.</text>
</comment>
<evidence type="ECO:0000313" key="1">
    <source>
        <dbReference type="EMBL" id="KAK3292408.1"/>
    </source>
</evidence>
<dbReference type="AlphaFoldDB" id="A0AAE0H9H2"/>
<keyword evidence="2" id="KW-1185">Reference proteome</keyword>
<organism evidence="1 2">
    <name type="scientific">Chaetomium fimeti</name>
    <dbReference type="NCBI Taxonomy" id="1854472"/>
    <lineage>
        <taxon>Eukaryota</taxon>
        <taxon>Fungi</taxon>
        <taxon>Dikarya</taxon>
        <taxon>Ascomycota</taxon>
        <taxon>Pezizomycotina</taxon>
        <taxon>Sordariomycetes</taxon>
        <taxon>Sordariomycetidae</taxon>
        <taxon>Sordariales</taxon>
        <taxon>Chaetomiaceae</taxon>
        <taxon>Chaetomium</taxon>
    </lineage>
</organism>
<evidence type="ECO:0000313" key="2">
    <source>
        <dbReference type="Proteomes" id="UP001278766"/>
    </source>
</evidence>
<dbReference type="GeneID" id="87836629"/>
<reference evidence="1" key="1">
    <citation type="journal article" date="2023" name="Mol. Phylogenet. Evol.">
        <title>Genome-scale phylogeny and comparative genomics of the fungal order Sordariales.</title>
        <authorList>
            <person name="Hensen N."/>
            <person name="Bonometti L."/>
            <person name="Westerberg I."/>
            <person name="Brannstrom I.O."/>
            <person name="Guillou S."/>
            <person name="Cros-Aarteil S."/>
            <person name="Calhoun S."/>
            <person name="Haridas S."/>
            <person name="Kuo A."/>
            <person name="Mondo S."/>
            <person name="Pangilinan J."/>
            <person name="Riley R."/>
            <person name="LaButti K."/>
            <person name="Andreopoulos B."/>
            <person name="Lipzen A."/>
            <person name="Chen C."/>
            <person name="Yan M."/>
            <person name="Daum C."/>
            <person name="Ng V."/>
            <person name="Clum A."/>
            <person name="Steindorff A."/>
            <person name="Ohm R.A."/>
            <person name="Martin F."/>
            <person name="Silar P."/>
            <person name="Natvig D.O."/>
            <person name="Lalanne C."/>
            <person name="Gautier V."/>
            <person name="Ament-Velasquez S.L."/>
            <person name="Kruys A."/>
            <person name="Hutchinson M.I."/>
            <person name="Powell A.J."/>
            <person name="Barry K."/>
            <person name="Miller A.N."/>
            <person name="Grigoriev I.V."/>
            <person name="Debuchy R."/>
            <person name="Gladieux P."/>
            <person name="Hiltunen Thoren M."/>
            <person name="Johannesson H."/>
        </authorList>
    </citation>
    <scope>NUCLEOTIDE SEQUENCE</scope>
    <source>
        <strain evidence="1">CBS 168.71</strain>
    </source>
</reference>
<reference evidence="1" key="2">
    <citation type="submission" date="2023-06" db="EMBL/GenBank/DDBJ databases">
        <authorList>
            <consortium name="Lawrence Berkeley National Laboratory"/>
            <person name="Haridas S."/>
            <person name="Hensen N."/>
            <person name="Bonometti L."/>
            <person name="Westerberg I."/>
            <person name="Brannstrom I.O."/>
            <person name="Guillou S."/>
            <person name="Cros-Aarteil S."/>
            <person name="Calhoun S."/>
            <person name="Kuo A."/>
            <person name="Mondo S."/>
            <person name="Pangilinan J."/>
            <person name="Riley R."/>
            <person name="Labutti K."/>
            <person name="Andreopoulos B."/>
            <person name="Lipzen A."/>
            <person name="Chen C."/>
            <person name="Yanf M."/>
            <person name="Daum C."/>
            <person name="Ng V."/>
            <person name="Clum A."/>
            <person name="Steindorff A."/>
            <person name="Ohm R."/>
            <person name="Martin F."/>
            <person name="Silar P."/>
            <person name="Natvig D."/>
            <person name="Lalanne C."/>
            <person name="Gautier V."/>
            <person name="Ament-Velasquez S.L."/>
            <person name="Kruys A."/>
            <person name="Hutchinson M.I."/>
            <person name="Powell A.J."/>
            <person name="Barry K."/>
            <person name="Miller A.N."/>
            <person name="Grigoriev I.V."/>
            <person name="Debuchy R."/>
            <person name="Gladieux P."/>
            <person name="Thoren M.H."/>
            <person name="Johannesson H."/>
        </authorList>
    </citation>
    <scope>NUCLEOTIDE SEQUENCE</scope>
    <source>
        <strain evidence="1">CBS 168.71</strain>
    </source>
</reference>
<protein>
    <submittedName>
        <fullName evidence="1">Uncharacterized protein</fullName>
    </submittedName>
</protein>
<accession>A0AAE0H9H2</accession>
<dbReference type="RefSeq" id="XP_062655922.1">
    <property type="nucleotide sequence ID" value="XM_062799681.1"/>
</dbReference>
<name>A0AAE0H9H2_9PEZI</name>
<sequence length="473" mass="53206">MDSCLCRLFLDKVSGLETIRFQDDTTRQAGAVQDQVLSSMGDSSSVKEQEFAFCIIVFTCARGKSMQEIETHLGERLGEDWQVAQLFYSEVSKEAVGHRCGMVTIRAPWWVSHSLDRVFSSFAGMPWDRELTVFPPSAGVFEFDLFQGPCPTRSSFCAEKEGSVPATVGQECSQLSPFISPTSMRKQALQKNASMRPPKLSERITLNKLFPNVDFNRISSHLALDDRPSHSSTDDYDNNIYCSNFVLHTFPAGYIHIGISQYFPYQSAFNNLSYDVNDNFDVPLALALPPETPPGQSDALTCRGGWGPRRRRRQCAPARSDICSQECCQPKAKSRAVEASILTLSCNTPKSDVYWIWARFSHGLSYLVVKFCAYYLNITQKIKNYNDAFIRWRSSDFGECTARGAPNKPLEVIHQPRRPAVQETAFMGTHAGEPRGGPTARGVDERRPLTIHAAIREQQEGMSHALDRMCRRY</sequence>
<dbReference type="EMBL" id="JAUEPN010000007">
    <property type="protein sequence ID" value="KAK3292408.1"/>
    <property type="molecule type" value="Genomic_DNA"/>
</dbReference>
<proteinExistence type="predicted"/>